<gene>
    <name evidence="1" type="ORF">FNYG_05280</name>
</gene>
<evidence type="ECO:0000313" key="1">
    <source>
        <dbReference type="EMBL" id="PNP81248.1"/>
    </source>
</evidence>
<accession>A0A2K0WG44</accession>
<evidence type="ECO:0000313" key="2">
    <source>
        <dbReference type="Proteomes" id="UP000236664"/>
    </source>
</evidence>
<dbReference type="EMBL" id="MTQA01000070">
    <property type="protein sequence ID" value="PNP81248.1"/>
    <property type="molecule type" value="Genomic_DNA"/>
</dbReference>
<dbReference type="Proteomes" id="UP000236664">
    <property type="component" value="Unassembled WGS sequence"/>
</dbReference>
<keyword evidence="2" id="KW-1185">Reference proteome</keyword>
<reference evidence="1 2" key="1">
    <citation type="submission" date="2017-06" db="EMBL/GenBank/DDBJ databases">
        <title>Genome of Fusarium nygamai isolate CS10214.</title>
        <authorList>
            <person name="Gardiner D.M."/>
            <person name="Obanor F."/>
            <person name="Kazan K."/>
        </authorList>
    </citation>
    <scope>NUCLEOTIDE SEQUENCE [LARGE SCALE GENOMIC DNA]</scope>
    <source>
        <strain evidence="1 2">CS10214</strain>
    </source>
</reference>
<protein>
    <submittedName>
        <fullName evidence="1">Uncharacterized protein</fullName>
    </submittedName>
</protein>
<dbReference type="OrthoDB" id="5105683at2759"/>
<proteinExistence type="predicted"/>
<organism evidence="1 2">
    <name type="scientific">Gibberella nygamai</name>
    <name type="common">Bean root rot disease fungus</name>
    <name type="synonym">Fusarium nygamai</name>
    <dbReference type="NCBI Taxonomy" id="42673"/>
    <lineage>
        <taxon>Eukaryota</taxon>
        <taxon>Fungi</taxon>
        <taxon>Dikarya</taxon>
        <taxon>Ascomycota</taxon>
        <taxon>Pezizomycotina</taxon>
        <taxon>Sordariomycetes</taxon>
        <taxon>Hypocreomycetidae</taxon>
        <taxon>Hypocreales</taxon>
        <taxon>Nectriaceae</taxon>
        <taxon>Fusarium</taxon>
        <taxon>Fusarium fujikuroi species complex</taxon>
    </lineage>
</organism>
<dbReference type="AlphaFoldDB" id="A0A2K0WG44"/>
<sequence length="673" mass="76987">MATKALAFTRGMTKGDDVSSKNIDFPWTVAFEGLRTICFPDGRYQKPRMSMVRKAEAQLLKTFPADTVGSPCLLVGNDRLKWTRAIAAFCGDRCLDNPYEDDLVIDTGRANGSSSPLEVFVKTSWLLSRYVELHLFRYLQNAANNPSKDIHEQRSFAYSALYLLGHSFSTSSNKVSGLNTSDEMFKDSITNHLDRERRVRLALWVYVSITVGQLPSEANFWKNLPNELKAFRGGLPKKFRESFDGFDNSLHMNMKIELGSKTRFLQQLYSGQQTQELIEGSSSSSDIDPDRSLWQRMVDNTAQGTHEICHLHSGELAPLEDRVSEYEQIEAERLFLPTNQEHFARAAENAFGTILALARLPIRSQQTLPIQDCEVLRPSFLRFQAELQRFMGRLSSDILPCGMSLVCLAECPFVLYGADDMHLNRWQELENMMGGGIYLVGNTIHPPTRKTSHAFLDIATVADIGSDEQFLRLKRLLQKNGSWLRHVCGQLNGLVQAMKQVGHELYDEKRLRAFHIVLRRKVREVFGHHEASCKPHSLHCQDPRGIFFLVMFKKHVRRLFGNTRGWRGVLYENFQSNLDRTMEEMHDGHLQLQSCSIMGRVICTLLKMNLQFKISGSVLAMAWPQSQSEDESSRLEMLDAMGEEFLDATESFRDRMECQLRNDSGWALEWRRD</sequence>
<name>A0A2K0WG44_GIBNY</name>
<comment type="caution">
    <text evidence="1">The sequence shown here is derived from an EMBL/GenBank/DDBJ whole genome shotgun (WGS) entry which is preliminary data.</text>
</comment>